<evidence type="ECO:0000313" key="2">
    <source>
        <dbReference type="EMBL" id="KAF5372455.1"/>
    </source>
</evidence>
<feature type="region of interest" description="Disordered" evidence="1">
    <location>
        <begin position="190"/>
        <end position="211"/>
    </location>
</feature>
<protein>
    <submittedName>
        <fullName evidence="2">Uncharacterized protein</fullName>
    </submittedName>
</protein>
<evidence type="ECO:0000256" key="1">
    <source>
        <dbReference type="SAM" id="MobiDB-lite"/>
    </source>
</evidence>
<dbReference type="Gene3D" id="1.10.10.60">
    <property type="entry name" value="Homeodomain-like"/>
    <property type="match status" value="1"/>
</dbReference>
<proteinExistence type="predicted"/>
<reference evidence="2 3" key="1">
    <citation type="journal article" date="2020" name="ISME J.">
        <title>Uncovering the hidden diversity of litter-decomposition mechanisms in mushroom-forming fungi.</title>
        <authorList>
            <person name="Floudas D."/>
            <person name="Bentzer J."/>
            <person name="Ahren D."/>
            <person name="Johansson T."/>
            <person name="Persson P."/>
            <person name="Tunlid A."/>
        </authorList>
    </citation>
    <scope>NUCLEOTIDE SEQUENCE [LARGE SCALE GENOMIC DNA]</scope>
    <source>
        <strain evidence="2 3">CBS 291.85</strain>
    </source>
</reference>
<dbReference type="AlphaFoldDB" id="A0A8H5LWD4"/>
<evidence type="ECO:0000313" key="3">
    <source>
        <dbReference type="Proteomes" id="UP000559256"/>
    </source>
</evidence>
<dbReference type="EMBL" id="JAACJM010000005">
    <property type="protein sequence ID" value="KAF5372455.1"/>
    <property type="molecule type" value="Genomic_DNA"/>
</dbReference>
<sequence length="334" mass="37646">MPTHAHVEPSIFAFRLSPEIFTPEEETELVTFMADNIKYRRCRNKYTGVIDVSDNSFRTFVQEYADKTGHSWHSWKEHYINHRKIFDYKILRIVMERQGGFQDARFYGPRGTEPGAVSHSQPISAQLHQFHHSDPCATATRMPSKYRNINHTIPLATVSLHDERSPLCEKILPEPHLSVVDKLPEDILPASSVQNHHDGPPRRPSPDDSSLPLLTAQETLKLLNVIREGFEKINNDSQLVWMSTKTRDVAPRTAEPSDSDPDPVPSVESLAPGCLHIDDVLVSEAFRSPSPDIRSLGSTLCLEIDTQVDDSNPEVARVEEREAVPVQPPSALAR</sequence>
<comment type="caution">
    <text evidence="2">The sequence shown here is derived from an EMBL/GenBank/DDBJ whole genome shotgun (WGS) entry which is preliminary data.</text>
</comment>
<keyword evidence="3" id="KW-1185">Reference proteome</keyword>
<name>A0A8H5LWD4_9AGAR</name>
<feature type="compositionally biased region" description="Basic and acidic residues" evidence="1">
    <location>
        <begin position="195"/>
        <end position="206"/>
    </location>
</feature>
<feature type="region of interest" description="Disordered" evidence="1">
    <location>
        <begin position="247"/>
        <end position="266"/>
    </location>
</feature>
<accession>A0A8H5LWD4</accession>
<feature type="region of interest" description="Disordered" evidence="1">
    <location>
        <begin position="311"/>
        <end position="334"/>
    </location>
</feature>
<organism evidence="2 3">
    <name type="scientific">Tetrapyrgos nigripes</name>
    <dbReference type="NCBI Taxonomy" id="182062"/>
    <lineage>
        <taxon>Eukaryota</taxon>
        <taxon>Fungi</taxon>
        <taxon>Dikarya</taxon>
        <taxon>Basidiomycota</taxon>
        <taxon>Agaricomycotina</taxon>
        <taxon>Agaricomycetes</taxon>
        <taxon>Agaricomycetidae</taxon>
        <taxon>Agaricales</taxon>
        <taxon>Marasmiineae</taxon>
        <taxon>Marasmiaceae</taxon>
        <taxon>Tetrapyrgos</taxon>
    </lineage>
</organism>
<gene>
    <name evidence="2" type="ORF">D9758_005176</name>
</gene>
<dbReference type="Proteomes" id="UP000559256">
    <property type="component" value="Unassembled WGS sequence"/>
</dbReference>